<dbReference type="SUPFAM" id="SSF46785">
    <property type="entry name" value="Winged helix' DNA-binding domain"/>
    <property type="match status" value="1"/>
</dbReference>
<evidence type="ECO:0000256" key="1">
    <source>
        <dbReference type="SAM" id="MobiDB-lite"/>
    </source>
</evidence>
<dbReference type="EMBL" id="JBHSVR010000001">
    <property type="protein sequence ID" value="MFC6632030.1"/>
    <property type="molecule type" value="Genomic_DNA"/>
</dbReference>
<dbReference type="Proteomes" id="UP001596425">
    <property type="component" value="Unassembled WGS sequence"/>
</dbReference>
<accession>A0ABW1YH12</accession>
<dbReference type="Gene3D" id="1.10.10.10">
    <property type="entry name" value="Winged helix-like DNA-binding domain superfamily/Winged helix DNA-binding domain"/>
    <property type="match status" value="1"/>
</dbReference>
<keyword evidence="3" id="KW-1185">Reference proteome</keyword>
<feature type="compositionally biased region" description="Basic and acidic residues" evidence="1">
    <location>
        <begin position="115"/>
        <end position="128"/>
    </location>
</feature>
<dbReference type="InterPro" id="IPR036390">
    <property type="entry name" value="WH_DNA-bd_sf"/>
</dbReference>
<dbReference type="RefSeq" id="WP_193192153.1">
    <property type="nucleotide sequence ID" value="NZ_JACZFR010000026.1"/>
</dbReference>
<sequence length="128" mass="14186">MFVLKGILRAESQEKALLYLLLRGAGYGKAIAEFYGIPTNPVQKQLARLEEDGVVVSQLIGKVRNYELNPRYPFMEPLKALLKAAVAAYPPELRNRLLVQRTRPRQAGKPLVAVREAEGKGGKKGKGE</sequence>
<dbReference type="InterPro" id="IPR036388">
    <property type="entry name" value="WH-like_DNA-bd_sf"/>
</dbReference>
<proteinExistence type="predicted"/>
<evidence type="ECO:0000313" key="2">
    <source>
        <dbReference type="EMBL" id="MFC6632030.1"/>
    </source>
</evidence>
<dbReference type="CDD" id="cd00090">
    <property type="entry name" value="HTH_ARSR"/>
    <property type="match status" value="1"/>
</dbReference>
<comment type="caution">
    <text evidence="2">The sequence shown here is derived from an EMBL/GenBank/DDBJ whole genome shotgun (WGS) entry which is preliminary data.</text>
</comment>
<evidence type="ECO:0000313" key="3">
    <source>
        <dbReference type="Proteomes" id="UP001596425"/>
    </source>
</evidence>
<dbReference type="InterPro" id="IPR011991">
    <property type="entry name" value="ArsR-like_HTH"/>
</dbReference>
<gene>
    <name evidence="2" type="ORF">ACFQBM_01985</name>
</gene>
<feature type="region of interest" description="Disordered" evidence="1">
    <location>
        <begin position="104"/>
        <end position="128"/>
    </location>
</feature>
<name>A0ABW1YH12_9GAMM</name>
<reference evidence="3" key="1">
    <citation type="journal article" date="2019" name="Int. J. Syst. Evol. Microbiol.">
        <title>The Global Catalogue of Microorganisms (GCM) 10K type strain sequencing project: providing services to taxonomists for standard genome sequencing and annotation.</title>
        <authorList>
            <consortium name="The Broad Institute Genomics Platform"/>
            <consortium name="The Broad Institute Genome Sequencing Center for Infectious Disease"/>
            <person name="Wu L."/>
            <person name="Ma J."/>
        </authorList>
    </citation>
    <scope>NUCLEOTIDE SEQUENCE [LARGE SCALE GENOMIC DNA]</scope>
    <source>
        <strain evidence="3">CGMCC 1.13718</strain>
    </source>
</reference>
<protein>
    <submittedName>
        <fullName evidence="2">Winged helix-turn-helix domain-containing protein</fullName>
    </submittedName>
</protein>
<organism evidence="2 3">
    <name type="scientific">Microbulbifer taiwanensis</name>
    <dbReference type="NCBI Taxonomy" id="986746"/>
    <lineage>
        <taxon>Bacteria</taxon>
        <taxon>Pseudomonadati</taxon>
        <taxon>Pseudomonadota</taxon>
        <taxon>Gammaproteobacteria</taxon>
        <taxon>Cellvibrionales</taxon>
        <taxon>Microbulbiferaceae</taxon>
        <taxon>Microbulbifer</taxon>
    </lineage>
</organism>